<proteinExistence type="predicted"/>
<evidence type="ECO:0000313" key="3">
    <source>
        <dbReference type="Proteomes" id="UP000030907"/>
    </source>
</evidence>
<keyword evidence="2" id="KW-0614">Plasmid</keyword>
<sequence length="101" mass="11299">MNVEILAHPELKSALNRLIDLARADTGQSARVTNFLLAWWDGDQWGNFPLTDLFGVDRDVAADMATVFAFLGQHGGAVYIDAFGDQYRGQMADLVDRWRPD</sequence>
<keyword evidence="3" id="KW-1185">Reference proteome</keyword>
<dbReference type="Proteomes" id="UP000030907">
    <property type="component" value="Plasmid pSfKp5.2"/>
</dbReference>
<feature type="domain" description="DUF7673" evidence="1">
    <location>
        <begin position="13"/>
        <end position="99"/>
    </location>
</feature>
<organism evidence="2 3">
    <name type="scientific">Sphingopyxis fribergensis</name>
    <dbReference type="NCBI Taxonomy" id="1515612"/>
    <lineage>
        <taxon>Bacteria</taxon>
        <taxon>Pseudomonadati</taxon>
        <taxon>Pseudomonadota</taxon>
        <taxon>Alphaproteobacteria</taxon>
        <taxon>Sphingomonadales</taxon>
        <taxon>Sphingomonadaceae</taxon>
        <taxon>Sphingopyxis</taxon>
    </lineage>
</organism>
<dbReference type="OrthoDB" id="7276762at2"/>
<name>A0A0A7PNN9_9SPHN</name>
<evidence type="ECO:0000259" key="1">
    <source>
        <dbReference type="Pfam" id="PF24720"/>
    </source>
</evidence>
<protein>
    <recommendedName>
        <fullName evidence="1">DUF7673 domain-containing protein</fullName>
    </recommendedName>
</protein>
<accession>A0A0A7PNN9</accession>
<dbReference type="EMBL" id="CP009123">
    <property type="protein sequence ID" value="AJA11640.1"/>
    <property type="molecule type" value="Genomic_DNA"/>
</dbReference>
<dbReference type="KEGG" id="sphk:SKP52_23990"/>
<evidence type="ECO:0000313" key="2">
    <source>
        <dbReference type="EMBL" id="AJA11640.1"/>
    </source>
</evidence>
<gene>
    <name evidence="2" type="ORF">SKP52_23990</name>
</gene>
<dbReference type="RefSeq" id="WP_052182087.1">
    <property type="nucleotide sequence ID" value="NZ_CP009123.1"/>
</dbReference>
<geneLocation type="plasmid" evidence="2 3">
    <name>pSfKp5.2</name>
</geneLocation>
<reference evidence="2 3" key="1">
    <citation type="journal article" date="2015" name="Int. J. Syst. Evol. Microbiol.">
        <title>Description of Sphingopyxis fribergensis sp. nov. - a soil bacterium with the ability to degrade styrene and phenylacetic acid.</title>
        <authorList>
            <person name="Oelschlagel M."/>
            <person name="Ruckert C."/>
            <person name="Kalinowski J."/>
            <person name="Schmidt G."/>
            <person name="Schlomann M."/>
            <person name="Tischler D."/>
        </authorList>
    </citation>
    <scope>NUCLEOTIDE SEQUENCE [LARGE SCALE GENOMIC DNA]</scope>
    <source>
        <strain evidence="2 3">Kp5.2</strain>
        <plasmid evidence="2">pSfKp5.2</plasmid>
    </source>
</reference>
<dbReference type="Pfam" id="PF24720">
    <property type="entry name" value="DUF7673"/>
    <property type="match status" value="1"/>
</dbReference>
<dbReference type="HOGENOM" id="CLU_158550_0_0_5"/>
<dbReference type="AlphaFoldDB" id="A0A0A7PNN9"/>
<dbReference type="InterPro" id="IPR056090">
    <property type="entry name" value="DUF7673"/>
</dbReference>